<evidence type="ECO:0000313" key="4">
    <source>
        <dbReference type="Proteomes" id="UP000271624"/>
    </source>
</evidence>
<organism evidence="3 4">
    <name type="scientific">Dulcicalothrix desertica PCC 7102</name>
    <dbReference type="NCBI Taxonomy" id="232991"/>
    <lineage>
        <taxon>Bacteria</taxon>
        <taxon>Bacillati</taxon>
        <taxon>Cyanobacteriota</taxon>
        <taxon>Cyanophyceae</taxon>
        <taxon>Nostocales</taxon>
        <taxon>Calotrichaceae</taxon>
        <taxon>Dulcicalothrix</taxon>
    </lineage>
</organism>
<dbReference type="InterPro" id="IPR011033">
    <property type="entry name" value="PRC_barrel-like_sf"/>
</dbReference>
<dbReference type="Proteomes" id="UP000271624">
    <property type="component" value="Unassembled WGS sequence"/>
</dbReference>
<evidence type="ECO:0000259" key="1">
    <source>
        <dbReference type="Pfam" id="PF05239"/>
    </source>
</evidence>
<dbReference type="InterPro" id="IPR014747">
    <property type="entry name" value="Bac_photo_RC_H_C"/>
</dbReference>
<gene>
    <name evidence="3" type="ORF">DSM106972_081150</name>
</gene>
<dbReference type="SUPFAM" id="SSF50346">
    <property type="entry name" value="PRC-barrel domain"/>
    <property type="match status" value="1"/>
</dbReference>
<proteinExistence type="predicted"/>
<comment type="caution">
    <text evidence="3">The sequence shown here is derived from an EMBL/GenBank/DDBJ whole genome shotgun (WGS) entry which is preliminary data.</text>
</comment>
<feature type="domain" description="DUF2382" evidence="2">
    <location>
        <begin position="157"/>
        <end position="268"/>
    </location>
</feature>
<name>A0A3S1CB73_9CYAN</name>
<dbReference type="GO" id="GO:0030077">
    <property type="term" value="C:plasma membrane light-harvesting complex"/>
    <property type="evidence" value="ECO:0007669"/>
    <property type="project" value="InterPro"/>
</dbReference>
<reference evidence="3" key="1">
    <citation type="submission" date="2018-12" db="EMBL/GenBank/DDBJ databases">
        <authorList>
            <person name="Will S."/>
            <person name="Neumann-Schaal M."/>
            <person name="Henke P."/>
        </authorList>
    </citation>
    <scope>NUCLEOTIDE SEQUENCE</scope>
    <source>
        <strain evidence="3">PCC 7102</strain>
    </source>
</reference>
<keyword evidence="4" id="KW-1185">Reference proteome</keyword>
<dbReference type="OrthoDB" id="510842at2"/>
<dbReference type="Pfam" id="PF09557">
    <property type="entry name" value="DUF2382"/>
    <property type="match status" value="1"/>
</dbReference>
<dbReference type="InterPro" id="IPR019060">
    <property type="entry name" value="DUF2382"/>
</dbReference>
<reference evidence="3" key="2">
    <citation type="journal article" date="2019" name="Genome Biol. Evol.">
        <title>Day and night: Metabolic profiles and evolutionary relationships of six axenic non-marine cyanobacteria.</title>
        <authorList>
            <person name="Will S.E."/>
            <person name="Henke P."/>
            <person name="Boedeker C."/>
            <person name="Huang S."/>
            <person name="Brinkmann H."/>
            <person name="Rohde M."/>
            <person name="Jarek M."/>
            <person name="Friedl T."/>
            <person name="Seufert S."/>
            <person name="Schumacher M."/>
            <person name="Overmann J."/>
            <person name="Neumann-Schaal M."/>
            <person name="Petersen J."/>
        </authorList>
    </citation>
    <scope>NUCLEOTIDE SEQUENCE [LARGE SCALE GENOMIC DNA]</scope>
    <source>
        <strain evidence="3">PCC 7102</strain>
    </source>
</reference>
<dbReference type="Gene3D" id="3.90.50.10">
    <property type="entry name" value="Photosynthetic Reaction Center, subunit H, domain 2"/>
    <property type="match status" value="1"/>
</dbReference>
<dbReference type="EMBL" id="RSCL01000029">
    <property type="protein sequence ID" value="RUS98486.1"/>
    <property type="molecule type" value="Genomic_DNA"/>
</dbReference>
<evidence type="ECO:0000313" key="3">
    <source>
        <dbReference type="EMBL" id="RUS98486.1"/>
    </source>
</evidence>
<dbReference type="GO" id="GO:0019684">
    <property type="term" value="P:photosynthesis, light reaction"/>
    <property type="evidence" value="ECO:0007669"/>
    <property type="project" value="InterPro"/>
</dbReference>
<dbReference type="InterPro" id="IPR027275">
    <property type="entry name" value="PRC-brl_dom"/>
</dbReference>
<evidence type="ECO:0008006" key="5">
    <source>
        <dbReference type="Google" id="ProtNLM"/>
    </source>
</evidence>
<dbReference type="RefSeq" id="WP_127086165.1">
    <property type="nucleotide sequence ID" value="NZ_RSCL01000029.1"/>
</dbReference>
<dbReference type="NCBIfam" id="TIGR02271">
    <property type="entry name" value="YsnF/AvaK domain"/>
    <property type="match status" value="1"/>
</dbReference>
<dbReference type="PANTHER" id="PTHR38463">
    <property type="entry name" value="STRESS RESPONSE PROTEIN YSNF"/>
    <property type="match status" value="1"/>
</dbReference>
<protein>
    <recommendedName>
        <fullName evidence="5">Photosystem reaction center subunit H</fullName>
    </recommendedName>
</protein>
<sequence>MALVKVNDFYPTYNEEYSDLEYVENFDVYAEGREKVGKVSDILVDEDTGRLRYLVVDTGFWIFGKKVLLPIGRARVDYGDKEVYASGLTKEQVENLPNFDELEKVDYDYEEQVRGIYRPMAATSGMTQSTTDYDRSTYNYEQEPSLYDVDEQDNQTLKLYEERLVANKQRRKAGEVSIGKHVETDTARVAIPIEKERVVIERTNPSSTTTSNPTGAFREGEVARMELYEETPDIHKEAVVREEVRVKKVVDRDTVESKETVRREELDIDTDGRPIDERKI</sequence>
<evidence type="ECO:0000259" key="2">
    <source>
        <dbReference type="Pfam" id="PF09557"/>
    </source>
</evidence>
<dbReference type="AlphaFoldDB" id="A0A3S1CB73"/>
<feature type="domain" description="PRC-barrel" evidence="1">
    <location>
        <begin position="23"/>
        <end position="87"/>
    </location>
</feature>
<accession>A0A3S1CB73</accession>
<dbReference type="PANTHER" id="PTHR38463:SF1">
    <property type="entry name" value="STRESS RESPONSE PROTEIN YSNF"/>
    <property type="match status" value="1"/>
</dbReference>
<dbReference type="Pfam" id="PF05239">
    <property type="entry name" value="PRC"/>
    <property type="match status" value="1"/>
</dbReference>
<dbReference type="InterPro" id="IPR052967">
    <property type="entry name" value="Stress_Response_Assoc"/>
</dbReference>